<dbReference type="GO" id="GO:0018423">
    <property type="term" value="F:protein C-terminal leucine carboxyl O-methyltransferase activity"/>
    <property type="evidence" value="ECO:0007669"/>
    <property type="project" value="UniProtKB-EC"/>
</dbReference>
<evidence type="ECO:0000256" key="5">
    <source>
        <dbReference type="ARBA" id="ARBA00022691"/>
    </source>
</evidence>
<evidence type="ECO:0000256" key="4">
    <source>
        <dbReference type="ARBA" id="ARBA00022679"/>
    </source>
</evidence>
<dbReference type="PANTHER" id="PTHR13600">
    <property type="entry name" value="LEUCINE CARBOXYL METHYLTRANSFERASE"/>
    <property type="match status" value="1"/>
</dbReference>
<evidence type="ECO:0000256" key="8">
    <source>
        <dbReference type="SAM" id="MobiDB-lite"/>
    </source>
</evidence>
<comment type="function">
    <text evidence="6">Methylates the carboxyl group of the C-terminal leucine residue of protein phosphatase 2A catalytic subunits to form alpha-leucine ester residues.</text>
</comment>
<evidence type="ECO:0000313" key="9">
    <source>
        <dbReference type="EMBL" id="GMI42884.1"/>
    </source>
</evidence>
<dbReference type="EC" id="2.1.1.233" evidence="6"/>
<dbReference type="Proteomes" id="UP001165065">
    <property type="component" value="Unassembled WGS sequence"/>
</dbReference>
<dbReference type="PANTHER" id="PTHR13600:SF21">
    <property type="entry name" value="LEUCINE CARBOXYL METHYLTRANSFERASE 1"/>
    <property type="match status" value="1"/>
</dbReference>
<keyword evidence="5 6" id="KW-0949">S-adenosyl-L-methionine</keyword>
<dbReference type="OrthoDB" id="203237at2759"/>
<dbReference type="InterPro" id="IPR016651">
    <property type="entry name" value="LCMT1"/>
</dbReference>
<reference evidence="10" key="1">
    <citation type="journal article" date="2023" name="Commun. Biol.">
        <title>Genome analysis of Parmales, the sister group of diatoms, reveals the evolutionary specialization of diatoms from phago-mixotrophs to photoautotrophs.</title>
        <authorList>
            <person name="Ban H."/>
            <person name="Sato S."/>
            <person name="Yoshikawa S."/>
            <person name="Yamada K."/>
            <person name="Nakamura Y."/>
            <person name="Ichinomiya M."/>
            <person name="Sato N."/>
            <person name="Blanc-Mathieu R."/>
            <person name="Endo H."/>
            <person name="Kuwata A."/>
            <person name="Ogata H."/>
        </authorList>
    </citation>
    <scope>NUCLEOTIDE SEQUENCE [LARGE SCALE GENOMIC DNA]</scope>
</reference>
<dbReference type="SUPFAM" id="SSF53335">
    <property type="entry name" value="S-adenosyl-L-methionine-dependent methyltransferases"/>
    <property type="match status" value="1"/>
</dbReference>
<evidence type="ECO:0000313" key="10">
    <source>
        <dbReference type="Proteomes" id="UP001165065"/>
    </source>
</evidence>
<keyword evidence="3 6" id="KW-0489">Methyltransferase</keyword>
<keyword evidence="10" id="KW-1185">Reference proteome</keyword>
<evidence type="ECO:0000256" key="1">
    <source>
        <dbReference type="ARBA" id="ARBA00000724"/>
    </source>
</evidence>
<accession>A0A9W7GFU6</accession>
<evidence type="ECO:0000256" key="7">
    <source>
        <dbReference type="PIRSR" id="PIRSR016305-1"/>
    </source>
</evidence>
<feature type="region of interest" description="Disordered" evidence="8">
    <location>
        <begin position="138"/>
        <end position="160"/>
    </location>
</feature>
<protein>
    <recommendedName>
        <fullName evidence="6">Leucine carboxyl methyltransferase 1</fullName>
        <ecNumber evidence="6">2.1.1.233</ecNumber>
    </recommendedName>
</protein>
<feature type="region of interest" description="Disordered" evidence="8">
    <location>
        <begin position="319"/>
        <end position="340"/>
    </location>
</feature>
<dbReference type="InterPro" id="IPR029063">
    <property type="entry name" value="SAM-dependent_MTases_sf"/>
</dbReference>
<name>A0A9W7GFU6_9STRA</name>
<keyword evidence="4 6" id="KW-0808">Transferase</keyword>
<dbReference type="PIRSF" id="PIRSF016305">
    <property type="entry name" value="LCM_mtfrase"/>
    <property type="match status" value="1"/>
</dbReference>
<dbReference type="AlphaFoldDB" id="A0A9W7GFU6"/>
<feature type="compositionally biased region" description="Pro residues" evidence="8">
    <location>
        <begin position="147"/>
        <end position="160"/>
    </location>
</feature>
<sequence length="340" mass="37080">MSAFSPDSLSHSDAAKRSSLDAARAKAHIADLKYSTDSFSTLLQPRHSGLTHSRSLNSPLINRGYFARVSCVDLVLSRFLSSHPSSPIINVVEMGSGSSTLYLRAMSGETSPPLPSGAGMKFYEVDFHDVLENKKRALSRKEAPSASMPPSPPLPPLPPLPTYHAADLSVPNFSSTFKEKTAIDVSVPTLFIFEAVLMYMDRASSDRLLADISSVFTDATVLLYDPILMKTRFGATMCENLRRSGVNVTGMQTLTTLKDQLHRLESVGFPTTRGLNMLTAYSSVLSPSQRGHASSLEMLDEVEEWEMIMSHYVLTVGSNKNGGSSDDGTRTTNLLKSHIE</sequence>
<proteinExistence type="inferred from homology"/>
<feature type="binding site" evidence="7">
    <location>
        <position position="194"/>
    </location>
    <ligand>
        <name>S-adenosyl-L-methionine</name>
        <dbReference type="ChEBI" id="CHEBI:59789"/>
    </ligand>
</feature>
<organism evidence="9 10">
    <name type="scientific">Triparma columacea</name>
    <dbReference type="NCBI Taxonomy" id="722753"/>
    <lineage>
        <taxon>Eukaryota</taxon>
        <taxon>Sar</taxon>
        <taxon>Stramenopiles</taxon>
        <taxon>Ochrophyta</taxon>
        <taxon>Bolidophyceae</taxon>
        <taxon>Parmales</taxon>
        <taxon>Triparmaceae</taxon>
        <taxon>Triparma</taxon>
    </lineage>
</organism>
<dbReference type="InterPro" id="IPR007213">
    <property type="entry name" value="Ppm1/Ppm2/Tcmp"/>
</dbReference>
<gene>
    <name evidence="9" type="ORF">TrCOL_g12861</name>
</gene>
<feature type="binding site" evidence="7">
    <location>
        <position position="68"/>
    </location>
    <ligand>
        <name>S-adenosyl-L-methionine</name>
        <dbReference type="ChEBI" id="CHEBI:59789"/>
    </ligand>
</feature>
<evidence type="ECO:0000256" key="6">
    <source>
        <dbReference type="PIRNR" id="PIRNR016305"/>
    </source>
</evidence>
<evidence type="ECO:0000256" key="2">
    <source>
        <dbReference type="ARBA" id="ARBA00010703"/>
    </source>
</evidence>
<dbReference type="EMBL" id="BRYA01000183">
    <property type="protein sequence ID" value="GMI42884.1"/>
    <property type="molecule type" value="Genomic_DNA"/>
</dbReference>
<evidence type="ECO:0000256" key="3">
    <source>
        <dbReference type="ARBA" id="ARBA00022603"/>
    </source>
</evidence>
<feature type="binding site" evidence="7">
    <location>
        <position position="95"/>
    </location>
    <ligand>
        <name>S-adenosyl-L-methionine</name>
        <dbReference type="ChEBI" id="CHEBI:59789"/>
    </ligand>
</feature>
<comment type="similarity">
    <text evidence="2 6">Belongs to the methyltransferase superfamily. LCMT family.</text>
</comment>
<dbReference type="Pfam" id="PF04072">
    <property type="entry name" value="LCM"/>
    <property type="match status" value="1"/>
</dbReference>
<comment type="caution">
    <text evidence="9">The sequence shown here is derived from an EMBL/GenBank/DDBJ whole genome shotgun (WGS) entry which is preliminary data.</text>
</comment>
<feature type="compositionally biased region" description="Polar residues" evidence="8">
    <location>
        <begin position="330"/>
        <end position="340"/>
    </location>
</feature>
<comment type="catalytic activity">
    <reaction evidence="1 6">
        <text>[phosphatase 2A protein]-C-terminal L-leucine + S-adenosyl-L-methionine = [phosphatase 2A protein]-C-terminal L-leucine methyl ester + S-adenosyl-L-homocysteine</text>
        <dbReference type="Rhea" id="RHEA:48544"/>
        <dbReference type="Rhea" id="RHEA-COMP:12134"/>
        <dbReference type="Rhea" id="RHEA-COMP:12135"/>
        <dbReference type="ChEBI" id="CHEBI:57856"/>
        <dbReference type="ChEBI" id="CHEBI:59789"/>
        <dbReference type="ChEBI" id="CHEBI:90516"/>
        <dbReference type="ChEBI" id="CHEBI:90517"/>
        <dbReference type="EC" id="2.1.1.233"/>
    </reaction>
</comment>
<dbReference type="GO" id="GO:0032259">
    <property type="term" value="P:methylation"/>
    <property type="evidence" value="ECO:0007669"/>
    <property type="project" value="UniProtKB-KW"/>
</dbReference>
<dbReference type="Gene3D" id="3.40.50.150">
    <property type="entry name" value="Vaccinia Virus protein VP39"/>
    <property type="match status" value="1"/>
</dbReference>